<feature type="chain" id="PRO_5022104059" description="DUF4136 domain-containing protein" evidence="1">
    <location>
        <begin position="27"/>
        <end position="226"/>
    </location>
</feature>
<gene>
    <name evidence="2" type="ORF">FKG94_12325</name>
</gene>
<reference evidence="2 3" key="1">
    <citation type="submission" date="2019-06" db="EMBL/GenBank/DDBJ databases">
        <title>Whole genome sequence for Cellvibrionaceae sp. R142.</title>
        <authorList>
            <person name="Wang G."/>
        </authorList>
    </citation>
    <scope>NUCLEOTIDE SEQUENCE [LARGE SCALE GENOMIC DNA]</scope>
    <source>
        <strain evidence="2 3">R142</strain>
    </source>
</reference>
<evidence type="ECO:0000313" key="2">
    <source>
        <dbReference type="EMBL" id="TQV78801.1"/>
    </source>
</evidence>
<name>A0A545TNQ6_9GAMM</name>
<dbReference type="Proteomes" id="UP000319732">
    <property type="component" value="Unassembled WGS sequence"/>
</dbReference>
<protein>
    <recommendedName>
        <fullName evidence="4">DUF4136 domain-containing protein</fullName>
    </recommendedName>
</protein>
<evidence type="ECO:0008006" key="4">
    <source>
        <dbReference type="Google" id="ProtNLM"/>
    </source>
</evidence>
<comment type="caution">
    <text evidence="2">The sequence shown here is derived from an EMBL/GenBank/DDBJ whole genome shotgun (WGS) entry which is preliminary data.</text>
</comment>
<organism evidence="2 3">
    <name type="scientific">Exilibacterium tricleocarpae</name>
    <dbReference type="NCBI Taxonomy" id="2591008"/>
    <lineage>
        <taxon>Bacteria</taxon>
        <taxon>Pseudomonadati</taxon>
        <taxon>Pseudomonadota</taxon>
        <taxon>Gammaproteobacteria</taxon>
        <taxon>Cellvibrionales</taxon>
        <taxon>Cellvibrionaceae</taxon>
        <taxon>Exilibacterium</taxon>
    </lineage>
</organism>
<dbReference type="EMBL" id="VHSG01000012">
    <property type="protein sequence ID" value="TQV78801.1"/>
    <property type="molecule type" value="Genomic_DNA"/>
</dbReference>
<evidence type="ECO:0000313" key="3">
    <source>
        <dbReference type="Proteomes" id="UP000319732"/>
    </source>
</evidence>
<proteinExistence type="predicted"/>
<accession>A0A545TNQ6</accession>
<evidence type="ECO:0000256" key="1">
    <source>
        <dbReference type="SAM" id="SignalP"/>
    </source>
</evidence>
<feature type="signal peptide" evidence="1">
    <location>
        <begin position="1"/>
        <end position="26"/>
    </location>
</feature>
<dbReference type="AlphaFoldDB" id="A0A545TNQ6"/>
<dbReference type="OrthoDB" id="7059249at2"/>
<keyword evidence="1" id="KW-0732">Signal</keyword>
<dbReference type="RefSeq" id="WP_142904636.1">
    <property type="nucleotide sequence ID" value="NZ_ML660093.1"/>
</dbReference>
<keyword evidence="3" id="KW-1185">Reference proteome</keyword>
<sequence>MFGRIYRIGCIVFIGALLAAFLGACAAPTSIKSNWQDPTFAKPPMRKIAVLALFETEADNRRFEQSAVAALRAGGVEAVEGHNVIESARDYSYEELEDKLLNANADGILIFKLIAIDHDHVYRPPTPYAAYSNVHPHDPIYDYYNSTAHYYSYWSAGRQVTRNPAYWEERAYYVVETTLHENTADRLVWTAVSQTYEPDDIGELSRSVIDIVSKRLLEEDLVAVEQ</sequence>
<dbReference type="PROSITE" id="PS51257">
    <property type="entry name" value="PROKAR_LIPOPROTEIN"/>
    <property type="match status" value="1"/>
</dbReference>